<comment type="caution">
    <text evidence="1">The sequence shown here is derived from an EMBL/GenBank/DDBJ whole genome shotgun (WGS) entry which is preliminary data.</text>
</comment>
<accession>A0ABR6Y281</accession>
<evidence type="ECO:0000313" key="1">
    <source>
        <dbReference type="EMBL" id="MBC3846852.1"/>
    </source>
</evidence>
<evidence type="ECO:0000313" key="2">
    <source>
        <dbReference type="Proteomes" id="UP000607435"/>
    </source>
</evidence>
<protein>
    <submittedName>
        <fullName evidence="1">Uncharacterized protein</fullName>
    </submittedName>
</protein>
<dbReference type="EMBL" id="JACOME010000002">
    <property type="protein sequence ID" value="MBC3846852.1"/>
    <property type="molecule type" value="Genomic_DNA"/>
</dbReference>
<name>A0ABR6Y281_9FLAO</name>
<reference evidence="1 2" key="1">
    <citation type="submission" date="2020-08" db="EMBL/GenBank/DDBJ databases">
        <title>Winogradskyella ouciana sp. nov., isolated from the hadal seawater of the Mariana Trench.</title>
        <authorList>
            <person name="He X."/>
        </authorList>
    </citation>
    <scope>NUCLEOTIDE SEQUENCE [LARGE SCALE GENOMIC DNA]</scope>
    <source>
        <strain evidence="1 2">KCTC 22026</strain>
    </source>
</reference>
<keyword evidence="2" id="KW-1185">Reference proteome</keyword>
<dbReference type="RefSeq" id="WP_186845953.1">
    <property type="nucleotide sequence ID" value="NZ_JACOME010000002.1"/>
</dbReference>
<dbReference type="Proteomes" id="UP000607435">
    <property type="component" value="Unassembled WGS sequence"/>
</dbReference>
<sequence length="211" mass="24509">MLRFTIIFMLGLIGHISFGQTDSTDVKETISKIDSTNVDASKHGNLLSYLYELQQISGEDNIEHIDSTSGYSIIIPLWWKIRETPNTSLFGGTFPAIDNIENALIFKAFNKSEHKNIKKFREWVIEDYKMGDTPNWSNSHKVLLKQELEDFKDIGKAFKVQLMWNGKLYSCCYIILETSNSYLWIDFTATKETYDINFSKLKELMENYKTL</sequence>
<proteinExistence type="predicted"/>
<organism evidence="1 2">
    <name type="scientific">Winogradskyella echinorum</name>
    <dbReference type="NCBI Taxonomy" id="538189"/>
    <lineage>
        <taxon>Bacteria</taxon>
        <taxon>Pseudomonadati</taxon>
        <taxon>Bacteroidota</taxon>
        <taxon>Flavobacteriia</taxon>
        <taxon>Flavobacteriales</taxon>
        <taxon>Flavobacteriaceae</taxon>
        <taxon>Winogradskyella</taxon>
    </lineage>
</organism>
<gene>
    <name evidence="1" type="ORF">H6H04_10715</name>
</gene>